<sequence>MKFKFIPSPKKFENKEKIILRDFLAMERTSLANERTLFSYIRASLYMAIGGVAILEYEGFATFSWLSYAVFVLSLILIFIGVFRYRRLKKKLDTYYRSMNIDSEK</sequence>
<gene>
    <name evidence="7" type="ORF">GCM10011312_18870</name>
</gene>
<accession>A0A8J2VBB3</accession>
<feature type="transmembrane region" description="Helical" evidence="5">
    <location>
        <begin position="63"/>
        <end position="83"/>
    </location>
</feature>
<evidence type="ECO:0000256" key="2">
    <source>
        <dbReference type="ARBA" id="ARBA00022692"/>
    </source>
</evidence>
<reference evidence="7" key="2">
    <citation type="submission" date="2020-09" db="EMBL/GenBank/DDBJ databases">
        <authorList>
            <person name="Sun Q."/>
            <person name="Zhou Y."/>
        </authorList>
    </citation>
    <scope>NUCLEOTIDE SEQUENCE</scope>
    <source>
        <strain evidence="7">CGMCC 1.12924</strain>
    </source>
</reference>
<reference evidence="7" key="1">
    <citation type="journal article" date="2014" name="Int. J. Syst. Evol. Microbiol.">
        <title>Complete genome sequence of Corynebacterium casei LMG S-19264T (=DSM 44701T), isolated from a smear-ripened cheese.</title>
        <authorList>
            <consortium name="US DOE Joint Genome Institute (JGI-PGF)"/>
            <person name="Walter F."/>
            <person name="Albersmeier A."/>
            <person name="Kalinowski J."/>
            <person name="Ruckert C."/>
        </authorList>
    </citation>
    <scope>NUCLEOTIDE SEQUENCE</scope>
    <source>
        <strain evidence="7">CGMCC 1.12924</strain>
    </source>
</reference>
<dbReference type="InterPro" id="IPR003807">
    <property type="entry name" value="DUF202"/>
</dbReference>
<dbReference type="AlphaFoldDB" id="A0A8J2VBB3"/>
<evidence type="ECO:0000256" key="3">
    <source>
        <dbReference type="ARBA" id="ARBA00022989"/>
    </source>
</evidence>
<dbReference type="Pfam" id="PF02656">
    <property type="entry name" value="DUF202"/>
    <property type="match status" value="1"/>
</dbReference>
<dbReference type="Proteomes" id="UP000652231">
    <property type="component" value="Unassembled WGS sequence"/>
</dbReference>
<evidence type="ECO:0000259" key="6">
    <source>
        <dbReference type="Pfam" id="PF02656"/>
    </source>
</evidence>
<name>A0A8J2VBB3_9FLAO</name>
<dbReference type="EMBL" id="BMGK01000007">
    <property type="protein sequence ID" value="GGD95415.1"/>
    <property type="molecule type" value="Genomic_DNA"/>
</dbReference>
<feature type="domain" description="DUF202" evidence="6">
    <location>
        <begin position="28"/>
        <end position="90"/>
    </location>
</feature>
<keyword evidence="3 5" id="KW-1133">Transmembrane helix</keyword>
<dbReference type="GO" id="GO:0012505">
    <property type="term" value="C:endomembrane system"/>
    <property type="evidence" value="ECO:0007669"/>
    <property type="project" value="UniProtKB-SubCell"/>
</dbReference>
<feature type="transmembrane region" description="Helical" evidence="5">
    <location>
        <begin position="37"/>
        <end position="57"/>
    </location>
</feature>
<protein>
    <recommendedName>
        <fullName evidence="6">DUF202 domain-containing protein</fullName>
    </recommendedName>
</protein>
<proteinExistence type="predicted"/>
<keyword evidence="2 5" id="KW-0812">Transmembrane</keyword>
<comment type="caution">
    <text evidence="7">The sequence shown here is derived from an EMBL/GenBank/DDBJ whole genome shotgun (WGS) entry which is preliminary data.</text>
</comment>
<evidence type="ECO:0000313" key="7">
    <source>
        <dbReference type="EMBL" id="GGD95415.1"/>
    </source>
</evidence>
<comment type="subcellular location">
    <subcellularLocation>
        <location evidence="1">Endomembrane system</location>
        <topology evidence="1">Multi-pass membrane protein</topology>
    </subcellularLocation>
</comment>
<evidence type="ECO:0000256" key="1">
    <source>
        <dbReference type="ARBA" id="ARBA00004127"/>
    </source>
</evidence>
<keyword evidence="4 5" id="KW-0472">Membrane</keyword>
<organism evidence="7 8">
    <name type="scientific">Planktosalinus lacus</name>
    <dbReference type="NCBI Taxonomy" id="1526573"/>
    <lineage>
        <taxon>Bacteria</taxon>
        <taxon>Pseudomonadati</taxon>
        <taxon>Bacteroidota</taxon>
        <taxon>Flavobacteriia</taxon>
        <taxon>Flavobacteriales</taxon>
        <taxon>Flavobacteriaceae</taxon>
        <taxon>Planktosalinus</taxon>
    </lineage>
</organism>
<evidence type="ECO:0000256" key="4">
    <source>
        <dbReference type="ARBA" id="ARBA00023136"/>
    </source>
</evidence>
<evidence type="ECO:0000313" key="8">
    <source>
        <dbReference type="Proteomes" id="UP000652231"/>
    </source>
</evidence>
<evidence type="ECO:0000256" key="5">
    <source>
        <dbReference type="SAM" id="Phobius"/>
    </source>
</evidence>
<keyword evidence="8" id="KW-1185">Reference proteome</keyword>
<dbReference type="RefSeq" id="WP_188441878.1">
    <property type="nucleotide sequence ID" value="NZ_BMGK01000007.1"/>
</dbReference>